<dbReference type="InterPro" id="IPR036412">
    <property type="entry name" value="HAD-like_sf"/>
</dbReference>
<accession>A0A221WAG5</accession>
<dbReference type="OrthoDB" id="9795007at2"/>
<dbReference type="AlphaFoldDB" id="A0A221WAG5"/>
<sequence>MTLSGLVLDFFGVLTDSDGAPAHVEPPLVAVVRSARAAGLRTALLSNAEGRRADDGLDELFDAVVISGEVGLSKPDPQIYRLTAERLGLSTVECVFVDDLRGNVTGAVLAGMVGIHHQTVPATVAELGILFDREFPASRPG</sequence>
<dbReference type="InterPro" id="IPR052898">
    <property type="entry name" value="ACAD10-like"/>
</dbReference>
<dbReference type="EMBL" id="CP022521">
    <property type="protein sequence ID" value="ASO22489.1"/>
    <property type="molecule type" value="Genomic_DNA"/>
</dbReference>
<evidence type="ECO:0000313" key="1">
    <source>
        <dbReference type="EMBL" id="ASO22489.1"/>
    </source>
</evidence>
<dbReference type="NCBIfam" id="TIGR01509">
    <property type="entry name" value="HAD-SF-IA-v3"/>
    <property type="match status" value="1"/>
</dbReference>
<dbReference type="Proteomes" id="UP000204221">
    <property type="component" value="Chromosome"/>
</dbReference>
<protein>
    <submittedName>
        <fullName evidence="1">Phosphatase</fullName>
        <ecNumber evidence="1">3.1.-.-</ecNumber>
    </submittedName>
</protein>
<dbReference type="PANTHER" id="PTHR47829:SF1">
    <property type="entry name" value="HAD FAMILY PHOSPHATASE"/>
    <property type="match status" value="1"/>
</dbReference>
<gene>
    <name evidence="1" type="ORF">AHOG_24420</name>
</gene>
<evidence type="ECO:0000313" key="2">
    <source>
        <dbReference type="Proteomes" id="UP000204221"/>
    </source>
</evidence>
<dbReference type="NCBIfam" id="TIGR01549">
    <property type="entry name" value="HAD-SF-IA-v1"/>
    <property type="match status" value="1"/>
</dbReference>
<dbReference type="Gene3D" id="3.40.50.1000">
    <property type="entry name" value="HAD superfamily/HAD-like"/>
    <property type="match status" value="1"/>
</dbReference>
<proteinExistence type="predicted"/>
<dbReference type="KEGG" id="ahg:AHOG_24420"/>
<dbReference type="Pfam" id="PF00702">
    <property type="entry name" value="Hydrolase"/>
    <property type="match status" value="1"/>
</dbReference>
<dbReference type="RefSeq" id="WP_093943436.1">
    <property type="nucleotide sequence ID" value="NZ_CP022521.1"/>
</dbReference>
<name>A0A221WAG5_9PSEU</name>
<dbReference type="SUPFAM" id="SSF56784">
    <property type="entry name" value="HAD-like"/>
    <property type="match status" value="1"/>
</dbReference>
<keyword evidence="1" id="KW-0378">Hydrolase</keyword>
<dbReference type="InterPro" id="IPR023214">
    <property type="entry name" value="HAD_sf"/>
</dbReference>
<keyword evidence="2" id="KW-1185">Reference proteome</keyword>
<organism evidence="1 2">
    <name type="scientific">Actinoalloteichus hoggarensis</name>
    <dbReference type="NCBI Taxonomy" id="1470176"/>
    <lineage>
        <taxon>Bacteria</taxon>
        <taxon>Bacillati</taxon>
        <taxon>Actinomycetota</taxon>
        <taxon>Actinomycetes</taxon>
        <taxon>Pseudonocardiales</taxon>
        <taxon>Pseudonocardiaceae</taxon>
        <taxon>Actinoalloteichus</taxon>
    </lineage>
</organism>
<reference evidence="1 2" key="1">
    <citation type="submission" date="2017-07" db="EMBL/GenBank/DDBJ databases">
        <title>Complete genome sequence of Actinoalloteichus hoggarensis DSM 45943, type strain of Actinoalloteichus hoggarensis.</title>
        <authorList>
            <person name="Ruckert C."/>
            <person name="Nouioui I."/>
            <person name="Willmese J."/>
            <person name="van Wezel G."/>
            <person name="Klenk H.-P."/>
            <person name="Kalinowski J."/>
            <person name="Zotchev S.B."/>
        </authorList>
    </citation>
    <scope>NUCLEOTIDE SEQUENCE [LARGE SCALE GENOMIC DNA]</scope>
    <source>
        <strain evidence="1 2">DSM 45943</strain>
    </source>
</reference>
<dbReference type="EC" id="3.1.-.-" evidence="1"/>
<dbReference type="GO" id="GO:0016787">
    <property type="term" value="F:hydrolase activity"/>
    <property type="evidence" value="ECO:0007669"/>
    <property type="project" value="UniProtKB-KW"/>
</dbReference>
<dbReference type="InterPro" id="IPR006439">
    <property type="entry name" value="HAD-SF_hydro_IA"/>
</dbReference>
<dbReference type="PANTHER" id="PTHR47829">
    <property type="entry name" value="HYDROLASE, PUTATIVE (AFU_ORTHOLOGUE AFUA_1G12880)-RELATED"/>
    <property type="match status" value="1"/>
</dbReference>